<evidence type="ECO:0000313" key="2">
    <source>
        <dbReference type="Proteomes" id="UP000504615"/>
    </source>
</evidence>
<proteinExistence type="predicted"/>
<feature type="region of interest" description="Disordered" evidence="1">
    <location>
        <begin position="1"/>
        <end position="23"/>
    </location>
</feature>
<feature type="region of interest" description="Disordered" evidence="1">
    <location>
        <begin position="79"/>
        <end position="116"/>
    </location>
</feature>
<reference evidence="3" key="1">
    <citation type="submission" date="2025-08" db="UniProtKB">
        <authorList>
            <consortium name="RefSeq"/>
        </authorList>
    </citation>
    <scope>IDENTIFICATION</scope>
</reference>
<dbReference type="RefSeq" id="XP_025075374.1">
    <property type="nucleotide sequence ID" value="XM_025219589.1"/>
</dbReference>
<gene>
    <name evidence="3" type="primary">LOC112552962</name>
</gene>
<organism evidence="2 3">
    <name type="scientific">Pogonomyrmex barbatus</name>
    <name type="common">red harvester ant</name>
    <dbReference type="NCBI Taxonomy" id="144034"/>
    <lineage>
        <taxon>Eukaryota</taxon>
        <taxon>Metazoa</taxon>
        <taxon>Ecdysozoa</taxon>
        <taxon>Arthropoda</taxon>
        <taxon>Hexapoda</taxon>
        <taxon>Insecta</taxon>
        <taxon>Pterygota</taxon>
        <taxon>Neoptera</taxon>
        <taxon>Endopterygota</taxon>
        <taxon>Hymenoptera</taxon>
        <taxon>Apocrita</taxon>
        <taxon>Aculeata</taxon>
        <taxon>Formicoidea</taxon>
        <taxon>Formicidae</taxon>
        <taxon>Myrmicinae</taxon>
        <taxon>Pogonomyrmex</taxon>
    </lineage>
</organism>
<evidence type="ECO:0000313" key="3">
    <source>
        <dbReference type="RefSeq" id="XP_025075374.1"/>
    </source>
</evidence>
<feature type="compositionally biased region" description="Polar residues" evidence="1">
    <location>
        <begin position="80"/>
        <end position="91"/>
    </location>
</feature>
<dbReference type="AlphaFoldDB" id="A0A8N1S927"/>
<protein>
    <submittedName>
        <fullName evidence="3">Uncharacterized protein LOC112552962</fullName>
    </submittedName>
</protein>
<feature type="compositionally biased region" description="Basic and acidic residues" evidence="1">
    <location>
        <begin position="107"/>
        <end position="116"/>
    </location>
</feature>
<evidence type="ECO:0000256" key="1">
    <source>
        <dbReference type="SAM" id="MobiDB-lite"/>
    </source>
</evidence>
<dbReference type="Proteomes" id="UP000504615">
    <property type="component" value="Unplaced"/>
</dbReference>
<feature type="compositionally biased region" description="Basic and acidic residues" evidence="1">
    <location>
        <begin position="8"/>
        <end position="23"/>
    </location>
</feature>
<dbReference type="GeneID" id="112552962"/>
<sequence length="116" mass="13487">MKISRRYLSPEKPRPRPYFDGHKSINKERTRALPKRMFEVQIPTLPCSERQRADEGNSQFRRNDVSSLRIRPLAILHFSPNRNSSSLSNTVHPPKRHAPVKETTLGDIERTEVESI</sequence>
<keyword evidence="2" id="KW-1185">Reference proteome</keyword>
<accession>A0A8N1S927</accession>
<name>A0A8N1S927_9HYME</name>